<feature type="compositionally biased region" description="Polar residues" evidence="1">
    <location>
        <begin position="369"/>
        <end position="381"/>
    </location>
</feature>
<dbReference type="PANTHER" id="PTHR13408:SF5">
    <property type="entry name" value="DNA-DIRECTED RNA POLYMERASE III SUBUNIT RPC4"/>
    <property type="match status" value="1"/>
</dbReference>
<dbReference type="InParanoid" id="A0A3B1JYT1"/>
<feature type="region of interest" description="Disordered" evidence="1">
    <location>
        <begin position="277"/>
        <end position="301"/>
    </location>
</feature>
<feature type="region of interest" description="Disordered" evidence="1">
    <location>
        <begin position="156"/>
        <end position="182"/>
    </location>
</feature>
<dbReference type="PANTHER" id="PTHR13408">
    <property type="entry name" value="DNA-DIRECTED RNA POLYMERASE III"/>
    <property type="match status" value="1"/>
</dbReference>
<dbReference type="Bgee" id="ENSAMXG00000010079">
    <property type="expression patterns" value="Expressed in intestine and 13 other cell types or tissues"/>
</dbReference>
<feature type="compositionally biased region" description="Polar residues" evidence="1">
    <location>
        <begin position="283"/>
        <end position="299"/>
    </location>
</feature>
<dbReference type="Pfam" id="PF05132">
    <property type="entry name" value="RNA_pol_Rpc4"/>
    <property type="match status" value="1"/>
</dbReference>
<dbReference type="GO" id="GO:0005666">
    <property type="term" value="C:RNA polymerase III complex"/>
    <property type="evidence" value="ECO:0007669"/>
    <property type="project" value="InterPro"/>
</dbReference>
<reference evidence="2" key="4">
    <citation type="submission" date="2025-09" db="UniProtKB">
        <authorList>
            <consortium name="Ensembl"/>
        </authorList>
    </citation>
    <scope>IDENTIFICATION</scope>
</reference>
<feature type="region of interest" description="Disordered" evidence="1">
    <location>
        <begin position="352"/>
        <end position="391"/>
    </location>
</feature>
<keyword evidence="3" id="KW-1185">Reference proteome</keyword>
<evidence type="ECO:0000313" key="3">
    <source>
        <dbReference type="Proteomes" id="UP000018467"/>
    </source>
</evidence>
<dbReference type="Ensembl" id="ENSAMXT00000038762.1">
    <property type="protein sequence ID" value="ENSAMXP00000047443.1"/>
    <property type="gene ID" value="ENSAMXG00000010079.2"/>
</dbReference>
<feature type="compositionally biased region" description="Basic and acidic residues" evidence="1">
    <location>
        <begin position="156"/>
        <end position="178"/>
    </location>
</feature>
<feature type="region of interest" description="Disordered" evidence="1">
    <location>
        <begin position="13"/>
        <end position="38"/>
    </location>
</feature>
<evidence type="ECO:0000313" key="2">
    <source>
        <dbReference type="Ensembl" id="ENSAMXP00000047443.1"/>
    </source>
</evidence>
<dbReference type="GeneTree" id="ENSGT00390000013948"/>
<dbReference type="AlphaFoldDB" id="A0A3B1JYT1"/>
<sequence>MSNFACNYSVKMATPGSGDSGPPRTPQPGGGGRGSVLGRRLPAALSPGRLPTMRSRDLTLGGVKKVHQIALFSLVKKKKNCQCIKQLCSLSLSLVLPHRKHSHLTSLVVKVKKSKFLHECIAIKCLFQCNIMTLSWPYFTVAVLFCCRLKADEGPRRERKDADRGRQRDGRGRGRGRPEVIQSHSIFEQGPAEMMAKRRGVYDDARETPNTGPSPIINIKKEKRETEEETKEILRKLERDNFLDDPHMRSEARNCPVQLPLAVSGWVFKEEFEEDTKTGLKMESSSGDSEPMNTESSGAAVTVKQEPLDVPEMKKPEPMLKPPVISEPDSLPDLLETWSQCKEEELLFMQLPDSLPGQPPTSDVRPTKTAVQSEDGQSMLQKTEDQQEETEEENVCNLKHLQEGLVGKMLVRKSGRVQLILGNVTLDVALGTSCSFLQELVSVGTEGRRGDMSVLGHVKHKLVCSPDFQALLENRT</sequence>
<proteinExistence type="predicted"/>
<dbReference type="GO" id="GO:0003677">
    <property type="term" value="F:DNA binding"/>
    <property type="evidence" value="ECO:0007669"/>
    <property type="project" value="InterPro"/>
</dbReference>
<dbReference type="STRING" id="7994.ENSAMXP00000047443"/>
<organism evidence="2 3">
    <name type="scientific">Astyanax mexicanus</name>
    <name type="common">Blind cave fish</name>
    <name type="synonym">Astyanax fasciatus mexicanus</name>
    <dbReference type="NCBI Taxonomy" id="7994"/>
    <lineage>
        <taxon>Eukaryota</taxon>
        <taxon>Metazoa</taxon>
        <taxon>Chordata</taxon>
        <taxon>Craniata</taxon>
        <taxon>Vertebrata</taxon>
        <taxon>Euteleostomi</taxon>
        <taxon>Actinopterygii</taxon>
        <taxon>Neopterygii</taxon>
        <taxon>Teleostei</taxon>
        <taxon>Ostariophysi</taxon>
        <taxon>Characiformes</taxon>
        <taxon>Characoidei</taxon>
        <taxon>Acestrorhamphidae</taxon>
        <taxon>Acestrorhamphinae</taxon>
        <taxon>Astyanax</taxon>
    </lineage>
</organism>
<reference evidence="3" key="2">
    <citation type="journal article" date="2014" name="Nat. Commun.">
        <title>The cavefish genome reveals candidate genes for eye loss.</title>
        <authorList>
            <person name="McGaugh S.E."/>
            <person name="Gross J.B."/>
            <person name="Aken B."/>
            <person name="Blin M."/>
            <person name="Borowsky R."/>
            <person name="Chalopin D."/>
            <person name="Hinaux H."/>
            <person name="Jeffery W.R."/>
            <person name="Keene A."/>
            <person name="Ma L."/>
            <person name="Minx P."/>
            <person name="Murphy D."/>
            <person name="O'Quin K.E."/>
            <person name="Retaux S."/>
            <person name="Rohner N."/>
            <person name="Searle S.M."/>
            <person name="Stahl B.A."/>
            <person name="Tabin C."/>
            <person name="Volff J.N."/>
            <person name="Yoshizawa M."/>
            <person name="Warren W.C."/>
        </authorList>
    </citation>
    <scope>NUCLEOTIDE SEQUENCE [LARGE SCALE GENOMIC DNA]</scope>
    <source>
        <strain evidence="3">female</strain>
    </source>
</reference>
<dbReference type="GO" id="GO:0042797">
    <property type="term" value="P:tRNA transcription by RNA polymerase III"/>
    <property type="evidence" value="ECO:0007669"/>
    <property type="project" value="TreeGrafter"/>
</dbReference>
<reference evidence="2" key="3">
    <citation type="submission" date="2025-08" db="UniProtKB">
        <authorList>
            <consortium name="Ensembl"/>
        </authorList>
    </citation>
    <scope>IDENTIFICATION</scope>
</reference>
<name>A0A3B1JYT1_ASTMX</name>
<dbReference type="InterPro" id="IPR007811">
    <property type="entry name" value="RPC4"/>
</dbReference>
<dbReference type="Proteomes" id="UP000018467">
    <property type="component" value="Unassembled WGS sequence"/>
</dbReference>
<protein>
    <submittedName>
        <fullName evidence="2">RNA polymerase III subunit D</fullName>
    </submittedName>
</protein>
<reference evidence="3" key="1">
    <citation type="submission" date="2013-03" db="EMBL/GenBank/DDBJ databases">
        <authorList>
            <person name="Jeffery W."/>
            <person name="Warren W."/>
            <person name="Wilson R.K."/>
        </authorList>
    </citation>
    <scope>NUCLEOTIDE SEQUENCE</scope>
    <source>
        <strain evidence="3">female</strain>
    </source>
</reference>
<accession>A0A3B1JYT1</accession>
<evidence type="ECO:0000256" key="1">
    <source>
        <dbReference type="SAM" id="MobiDB-lite"/>
    </source>
</evidence>